<evidence type="ECO:0000259" key="10">
    <source>
        <dbReference type="SMART" id="SM01274"/>
    </source>
</evidence>
<dbReference type="Pfam" id="PF00390">
    <property type="entry name" value="malic"/>
    <property type="match status" value="1"/>
</dbReference>
<feature type="domain" description="Malic enzyme N-terminal" evidence="10">
    <location>
        <begin position="184"/>
        <end position="365"/>
    </location>
</feature>
<dbReference type="GO" id="GO:0005739">
    <property type="term" value="C:mitochondrion"/>
    <property type="evidence" value="ECO:0007669"/>
    <property type="project" value="TreeGrafter"/>
</dbReference>
<evidence type="ECO:0000256" key="8">
    <source>
        <dbReference type="RuleBase" id="RU003426"/>
    </source>
</evidence>
<gene>
    <name evidence="11" type="primary">MAEB</name>
    <name evidence="11" type="ORF">TSPGSL018_3003</name>
</gene>
<feature type="binding site" evidence="7">
    <location>
        <position position="374"/>
    </location>
    <ligand>
        <name>a divalent metal cation</name>
        <dbReference type="ChEBI" id="CHEBI:60240"/>
    </ligand>
</feature>
<feature type="domain" description="Malic enzyme NAD-binding" evidence="9">
    <location>
        <begin position="375"/>
        <end position="629"/>
    </location>
</feature>
<accession>A0A061RKB4</accession>
<dbReference type="Gene3D" id="3.40.50.720">
    <property type="entry name" value="NAD(P)-binding Rossmann-like Domain"/>
    <property type="match status" value="1"/>
</dbReference>
<dbReference type="GO" id="GO:0006108">
    <property type="term" value="P:malate metabolic process"/>
    <property type="evidence" value="ECO:0007669"/>
    <property type="project" value="TreeGrafter"/>
</dbReference>
<dbReference type="PANTHER" id="PTHR23406">
    <property type="entry name" value="MALIC ENZYME-RELATED"/>
    <property type="match status" value="1"/>
</dbReference>
<comment type="cofactor">
    <cofactor evidence="7">
        <name>Mg(2+)</name>
        <dbReference type="ChEBI" id="CHEBI:18420"/>
    </cofactor>
    <cofactor evidence="7">
        <name>Mn(2+)</name>
        <dbReference type="ChEBI" id="CHEBI:29035"/>
    </cofactor>
    <text evidence="7">Divalent metal cations. Prefers magnesium or manganese.</text>
</comment>
<dbReference type="AlphaFoldDB" id="A0A061RKB4"/>
<feature type="binding site" evidence="6">
    <location>
        <position position="261"/>
    </location>
    <ligand>
        <name>(S)-malate</name>
        <dbReference type="ChEBI" id="CHEBI:15589"/>
    </ligand>
</feature>
<dbReference type="GO" id="GO:0046872">
    <property type="term" value="F:metal ion binding"/>
    <property type="evidence" value="ECO:0007669"/>
    <property type="project" value="UniProtKB-KW"/>
</dbReference>
<keyword evidence="4 8" id="KW-0560">Oxidoreductase</keyword>
<dbReference type="EMBL" id="GBEZ01015181">
    <property type="protein sequence ID" value="JAC70961.1"/>
    <property type="molecule type" value="Transcribed_RNA"/>
</dbReference>
<sequence length="662" mass="71699">MYRFRKKLAGVVTLSVASSPSMLSQSLRNSVGPASALPWVYAVLATAEGSVQTFPAEAAQLHSYSCPADGENPPAVRSLNNLNCGQGESALTGTRGLATDANLHGAVDRVTTKSSTSRYSNVIWNPYINKGTNFSEAERLSNSLRGVLPYKFETLELQAERVMLELRDGKKSPLDKYISLMQVAANSLRLFYKVLQDNIVELMPVVYTPTVGDACVSYHRIPQNALGMYFSAFRDRGEFGQVLQNCPMEDVKIVVVTDGGRILGLGDLGTNGMGISVGKVSLYVAAGGFAPHNALPAMLDCGTDRKELIEDKFYLGERAPRLRGEEHLAAVEELCTAIARRWPGCLIQFEDFQTDAAFTILERLRDKVLCFNDDIQGTGAVVLSGFINGMKAQGTNPRDARVVFYGAGSSAAGVAGMIATLIKEYGATEEEARRAIYMVDSKGLITNTRGDELPRHKQPLARTDGAPDMKDLREILAYVKPHALFGLSGAGPSFFREHVEEVCKHNPRPLIFPLSNPTSKAEITAEQAYAWSDGKCIFAAGSPFSPVEYKGRTYVPGQGNNVLIFPGVGFGAAMVKAKKIPDEFFVRAAVAVADYVPAADCAAGTVYPDLRDLREVSLSVATKVAECAFEMGLAQIERPADIRAFLAGRMWRPESDSGRTAA</sequence>
<dbReference type="GO" id="GO:0004471">
    <property type="term" value="F:malate dehydrogenase (decarboxylating) (NAD+) activity"/>
    <property type="evidence" value="ECO:0007669"/>
    <property type="project" value="TreeGrafter"/>
</dbReference>
<dbReference type="NCBIfam" id="NF010052">
    <property type="entry name" value="PRK13529.1"/>
    <property type="match status" value="1"/>
</dbReference>
<dbReference type="PRINTS" id="PR00072">
    <property type="entry name" value="MALOXRDTASE"/>
</dbReference>
<evidence type="ECO:0000256" key="6">
    <source>
        <dbReference type="PIRSR" id="PIRSR000106-2"/>
    </source>
</evidence>
<dbReference type="SUPFAM" id="SSF53223">
    <property type="entry name" value="Aminoacid dehydrogenase-like, N-terminal domain"/>
    <property type="match status" value="1"/>
</dbReference>
<dbReference type="InterPro" id="IPR036291">
    <property type="entry name" value="NAD(P)-bd_dom_sf"/>
</dbReference>
<proteinExistence type="inferred from homology"/>
<dbReference type="Pfam" id="PF03949">
    <property type="entry name" value="Malic_M"/>
    <property type="match status" value="1"/>
</dbReference>
<dbReference type="InterPro" id="IPR001891">
    <property type="entry name" value="Malic_OxRdtase"/>
</dbReference>
<feature type="binding site" evidence="7">
    <location>
        <position position="350"/>
    </location>
    <ligand>
        <name>a divalent metal cation</name>
        <dbReference type="ChEBI" id="CHEBI:60240"/>
    </ligand>
</feature>
<dbReference type="FunFam" id="3.40.50.720:FF:000182">
    <property type="entry name" value="NAD-dependent malic enzyme"/>
    <property type="match status" value="1"/>
</dbReference>
<feature type="binding site" evidence="6">
    <location>
        <position position="516"/>
    </location>
    <ligand>
        <name>(S)-malate</name>
        <dbReference type="ChEBI" id="CHEBI:15589"/>
    </ligand>
</feature>
<comment type="similarity">
    <text evidence="2 8">Belongs to the malic enzymes family.</text>
</comment>
<evidence type="ECO:0000256" key="2">
    <source>
        <dbReference type="ARBA" id="ARBA00008785"/>
    </source>
</evidence>
<protein>
    <recommendedName>
        <fullName evidence="8">Malic enzyme</fullName>
    </recommendedName>
</protein>
<feature type="active site" description="Proton donor" evidence="5">
    <location>
        <position position="207"/>
    </location>
</feature>
<name>A0A061RKB4_9CHLO</name>
<feature type="active site" description="Proton acceptor" evidence="5">
    <location>
        <position position="279"/>
    </location>
</feature>
<evidence type="ECO:0000256" key="1">
    <source>
        <dbReference type="ARBA" id="ARBA00001936"/>
    </source>
</evidence>
<evidence type="ECO:0000313" key="11">
    <source>
        <dbReference type="EMBL" id="JAC70961.1"/>
    </source>
</evidence>
<evidence type="ECO:0000259" key="9">
    <source>
        <dbReference type="SMART" id="SM00919"/>
    </source>
</evidence>
<dbReference type="PIRSF" id="PIRSF000106">
    <property type="entry name" value="ME"/>
    <property type="match status" value="1"/>
</dbReference>
<dbReference type="PROSITE" id="PS00331">
    <property type="entry name" value="MALIC_ENZYMES"/>
    <property type="match status" value="1"/>
</dbReference>
<feature type="binding site" evidence="7">
    <location>
        <position position="351"/>
    </location>
    <ligand>
        <name>a divalent metal cation</name>
        <dbReference type="ChEBI" id="CHEBI:60240"/>
    </ligand>
</feature>
<reference evidence="11" key="1">
    <citation type="submission" date="2014-05" db="EMBL/GenBank/DDBJ databases">
        <title>The transcriptome of the halophilic microalga Tetraselmis sp. GSL018 isolated from the Great Salt Lake, Utah.</title>
        <authorList>
            <person name="Jinkerson R.E."/>
            <person name="D'Adamo S."/>
            <person name="Posewitz M.C."/>
        </authorList>
    </citation>
    <scope>NUCLEOTIDE SEQUENCE</scope>
    <source>
        <strain evidence="11">GSL018</strain>
    </source>
</reference>
<dbReference type="Gene3D" id="3.40.50.10380">
    <property type="entry name" value="Malic enzyme, N-terminal domain"/>
    <property type="match status" value="1"/>
</dbReference>
<dbReference type="InterPro" id="IPR015884">
    <property type="entry name" value="Malic_enzyme_CS"/>
</dbReference>
<dbReference type="PANTHER" id="PTHR23406:SF32">
    <property type="entry name" value="NADP-DEPENDENT MALIC ENZYME"/>
    <property type="match status" value="1"/>
</dbReference>
<keyword evidence="3 7" id="KW-0479">Metal-binding</keyword>
<evidence type="ECO:0000256" key="7">
    <source>
        <dbReference type="PIRSR" id="PIRSR000106-3"/>
    </source>
</evidence>
<dbReference type="SMART" id="SM01274">
    <property type="entry name" value="malic"/>
    <property type="match status" value="1"/>
</dbReference>
<dbReference type="InterPro" id="IPR012302">
    <property type="entry name" value="Malic_NAD-bd"/>
</dbReference>
<feature type="binding site" evidence="6">
    <location>
        <position position="560"/>
    </location>
    <ligand>
        <name>(S)-malate</name>
        <dbReference type="ChEBI" id="CHEBI:15589"/>
    </ligand>
</feature>
<dbReference type="GO" id="GO:0051287">
    <property type="term" value="F:NAD binding"/>
    <property type="evidence" value="ECO:0007669"/>
    <property type="project" value="InterPro"/>
</dbReference>
<evidence type="ECO:0000256" key="3">
    <source>
        <dbReference type="ARBA" id="ARBA00022723"/>
    </source>
</evidence>
<dbReference type="CDD" id="cd05312">
    <property type="entry name" value="NAD_bind_1_malic_enz"/>
    <property type="match status" value="1"/>
</dbReference>
<comment type="cofactor">
    <cofactor evidence="1">
        <name>Mn(2+)</name>
        <dbReference type="ChEBI" id="CHEBI:29035"/>
    </cofactor>
</comment>
<dbReference type="InterPro" id="IPR012301">
    <property type="entry name" value="Malic_N_dom"/>
</dbReference>
<organism evidence="11">
    <name type="scientific">Tetraselmis sp. GSL018</name>
    <dbReference type="NCBI Taxonomy" id="582737"/>
    <lineage>
        <taxon>Eukaryota</taxon>
        <taxon>Viridiplantae</taxon>
        <taxon>Chlorophyta</taxon>
        <taxon>core chlorophytes</taxon>
        <taxon>Chlorodendrophyceae</taxon>
        <taxon>Chlorodendrales</taxon>
        <taxon>Chlorodendraceae</taxon>
        <taxon>Tetraselmis</taxon>
    </lineage>
</organism>
<dbReference type="InterPro" id="IPR046346">
    <property type="entry name" value="Aminoacid_DH-like_N_sf"/>
</dbReference>
<dbReference type="InterPro" id="IPR037062">
    <property type="entry name" value="Malic_N_dom_sf"/>
</dbReference>
<dbReference type="SMART" id="SM00919">
    <property type="entry name" value="Malic_M"/>
    <property type="match status" value="1"/>
</dbReference>
<dbReference type="SUPFAM" id="SSF51735">
    <property type="entry name" value="NAD(P)-binding Rossmann-fold domains"/>
    <property type="match status" value="1"/>
</dbReference>
<evidence type="ECO:0000256" key="5">
    <source>
        <dbReference type="PIRSR" id="PIRSR000106-1"/>
    </source>
</evidence>
<evidence type="ECO:0000256" key="4">
    <source>
        <dbReference type="ARBA" id="ARBA00023002"/>
    </source>
</evidence>